<evidence type="ECO:0000256" key="1">
    <source>
        <dbReference type="SAM" id="MobiDB-lite"/>
    </source>
</evidence>
<feature type="compositionally biased region" description="Basic residues" evidence="1">
    <location>
        <begin position="322"/>
        <end position="331"/>
    </location>
</feature>
<feature type="region of interest" description="Disordered" evidence="1">
    <location>
        <begin position="183"/>
        <end position="366"/>
    </location>
</feature>
<dbReference type="Proteomes" id="UP001302367">
    <property type="component" value="Chromosome 3"/>
</dbReference>
<feature type="region of interest" description="Disordered" evidence="1">
    <location>
        <begin position="1"/>
        <end position="44"/>
    </location>
</feature>
<feature type="compositionally biased region" description="Low complexity" evidence="1">
    <location>
        <begin position="426"/>
        <end position="441"/>
    </location>
</feature>
<feature type="region of interest" description="Disordered" evidence="1">
    <location>
        <begin position="487"/>
        <end position="522"/>
    </location>
</feature>
<gene>
    <name evidence="2" type="ORF">RHO25_004617</name>
</gene>
<dbReference type="GeneID" id="35426657"/>
<dbReference type="EMBL" id="CP134186">
    <property type="protein sequence ID" value="WPA99997.1"/>
    <property type="molecule type" value="Genomic_DNA"/>
</dbReference>
<feature type="compositionally biased region" description="Polar residues" evidence="1">
    <location>
        <begin position="283"/>
        <end position="307"/>
    </location>
</feature>
<feature type="compositionally biased region" description="Pro residues" evidence="1">
    <location>
        <begin position="247"/>
        <end position="256"/>
    </location>
</feature>
<accession>A0ABZ0NKH7</accession>
<feature type="region of interest" description="Disordered" evidence="1">
    <location>
        <begin position="555"/>
        <end position="576"/>
    </location>
</feature>
<feature type="compositionally biased region" description="Pro residues" evidence="1">
    <location>
        <begin position="508"/>
        <end position="517"/>
    </location>
</feature>
<reference evidence="2 3" key="1">
    <citation type="submission" date="2023-09" db="EMBL/GenBank/DDBJ databases">
        <title>Complete-Gapless Cercospora beticola genome.</title>
        <authorList>
            <person name="Wyatt N.A."/>
            <person name="Spanner R.E."/>
            <person name="Bolton M.D."/>
        </authorList>
    </citation>
    <scope>NUCLEOTIDE SEQUENCE [LARGE SCALE GENOMIC DNA]</scope>
    <source>
        <strain evidence="2">Cb09-40</strain>
    </source>
</reference>
<evidence type="ECO:0000313" key="2">
    <source>
        <dbReference type="EMBL" id="WPA99997.1"/>
    </source>
</evidence>
<feature type="compositionally biased region" description="Basic and acidic residues" evidence="1">
    <location>
        <begin position="28"/>
        <end position="41"/>
    </location>
</feature>
<dbReference type="RefSeq" id="XP_023457527.2">
    <property type="nucleotide sequence ID" value="XM_023595540.2"/>
</dbReference>
<organism evidence="2 3">
    <name type="scientific">Cercospora beticola</name>
    <name type="common">Sugarbeet leaf spot fungus</name>
    <dbReference type="NCBI Taxonomy" id="122368"/>
    <lineage>
        <taxon>Eukaryota</taxon>
        <taxon>Fungi</taxon>
        <taxon>Dikarya</taxon>
        <taxon>Ascomycota</taxon>
        <taxon>Pezizomycotina</taxon>
        <taxon>Dothideomycetes</taxon>
        <taxon>Dothideomycetidae</taxon>
        <taxon>Mycosphaerellales</taxon>
        <taxon>Mycosphaerellaceae</taxon>
        <taxon>Cercospora</taxon>
    </lineage>
</organism>
<feature type="compositionally biased region" description="Basic and acidic residues" evidence="1">
    <location>
        <begin position="311"/>
        <end position="321"/>
    </location>
</feature>
<feature type="region of interest" description="Disordered" evidence="1">
    <location>
        <begin position="426"/>
        <end position="449"/>
    </location>
</feature>
<keyword evidence="3" id="KW-1185">Reference proteome</keyword>
<sequence length="606" mass="70555">MQQGMMFDPPMPSQFDGFPDDGYYDAPINRKDKKDKTKNERNPTTGIVAMYEGCVLQKAPARPGEFESWARPDHEPLHSGDIELAQLSRKYRKEVGDPLDAFAQLSRDQKGAVNRYIEARQSQEDDEHAEWTLDCVYRHKRSVVVKNAWTRAKPEIRSITVIIKRQDRKIPGIAYTRDIIDINGPHKKTKDGRKDNKKHRDKDMFIPPFDDFTPLSFGPGPPHNADILHVPPPPPPLPATGGQRFDFPPPPPPPPHAGAIHVDQFHPPQHGPSNPFEPLPHLNTPNLYESSFQPPMNVDPQFQTRRQTPILEDRRSRSLSRDRRRQSRERRRYQEQEEARRREDALRLEQEERHEEDRRQQRINQQRTERMLDEIQGNMQEQQDQMHQLTGQFAQLNYGRSRYSASSEGSQHRDHLDKVDMWSLPSGGSFTPPSSPGTRSPAMPSGTLGRKFYHDQVRKIYPIERRNSSYHRDKMVVLEPYATLPRGRDAYQQGRRRDSANLEDDYPHPPAPMPPMDPGRRHRPQIHQRAATFANDDHPFQPLALPQYATQEYAQFGTHQRRGREERKRRDSDLYGRPREVPVAYVYAEERDRRGGRRSDRIPFGF</sequence>
<name>A0ABZ0NKH7_CERBT</name>
<proteinExistence type="predicted"/>
<evidence type="ECO:0000313" key="3">
    <source>
        <dbReference type="Proteomes" id="UP001302367"/>
    </source>
</evidence>
<feature type="compositionally biased region" description="Basic and acidic residues" evidence="1">
    <location>
        <begin position="563"/>
        <end position="576"/>
    </location>
</feature>
<feature type="compositionally biased region" description="Basic residues" evidence="1">
    <location>
        <begin position="185"/>
        <end position="200"/>
    </location>
</feature>
<feature type="compositionally biased region" description="Basic and acidic residues" evidence="1">
    <location>
        <begin position="332"/>
        <end position="360"/>
    </location>
</feature>
<protein>
    <submittedName>
        <fullName evidence="2">Uncharacterized protein</fullName>
    </submittedName>
</protein>